<name>A0ABZ0TI07_9SPHI</name>
<reference evidence="2 3" key="1">
    <citation type="submission" date="2023-11" db="EMBL/GenBank/DDBJ databases">
        <title>Analysis of the Genomes of Mucilaginibacter gossypii cycad 4 and M. sabulilitoris SNA2: microbes with the potential for plant growth promotion.</title>
        <authorList>
            <person name="Hirsch A.M."/>
            <person name="Humm E."/>
            <person name="Rubbi M."/>
            <person name="Del Vecchio G."/>
            <person name="Ha S.M."/>
            <person name="Pellegrini M."/>
            <person name="Gunsalus R.P."/>
        </authorList>
    </citation>
    <scope>NUCLEOTIDE SEQUENCE [LARGE SCALE GENOMIC DNA]</scope>
    <source>
        <strain evidence="2 3">SNA2</strain>
    </source>
</reference>
<sequence length="44" mass="4853">MRALIFIAEHALAITVGAVFMAAAVITYVALIPIQLFFFLLEDK</sequence>
<feature type="transmembrane region" description="Helical" evidence="1">
    <location>
        <begin position="12"/>
        <end position="41"/>
    </location>
</feature>
<evidence type="ECO:0000256" key="1">
    <source>
        <dbReference type="SAM" id="Phobius"/>
    </source>
</evidence>
<accession>A0ABZ0TI07</accession>
<organism evidence="2 3">
    <name type="scientific">Mucilaginibacter sabulilitoris</name>
    <dbReference type="NCBI Taxonomy" id="1173583"/>
    <lineage>
        <taxon>Bacteria</taxon>
        <taxon>Pseudomonadati</taxon>
        <taxon>Bacteroidota</taxon>
        <taxon>Sphingobacteriia</taxon>
        <taxon>Sphingobacteriales</taxon>
        <taxon>Sphingobacteriaceae</taxon>
        <taxon>Mucilaginibacter</taxon>
    </lineage>
</organism>
<gene>
    <name evidence="2" type="ORF">SNE25_21250</name>
</gene>
<proteinExistence type="predicted"/>
<dbReference type="EMBL" id="CP139558">
    <property type="protein sequence ID" value="WPU91848.1"/>
    <property type="molecule type" value="Genomic_DNA"/>
</dbReference>
<keyword evidence="1" id="KW-0472">Membrane</keyword>
<keyword evidence="1" id="KW-1133">Transmembrane helix</keyword>
<dbReference type="RefSeq" id="WP_321561014.1">
    <property type="nucleotide sequence ID" value="NZ_CP139558.1"/>
</dbReference>
<dbReference type="Proteomes" id="UP001324380">
    <property type="component" value="Chromosome"/>
</dbReference>
<evidence type="ECO:0000313" key="2">
    <source>
        <dbReference type="EMBL" id="WPU91848.1"/>
    </source>
</evidence>
<protein>
    <submittedName>
        <fullName evidence="2">Uncharacterized protein</fullName>
    </submittedName>
</protein>
<keyword evidence="3" id="KW-1185">Reference proteome</keyword>
<evidence type="ECO:0000313" key="3">
    <source>
        <dbReference type="Proteomes" id="UP001324380"/>
    </source>
</evidence>
<keyword evidence="1" id="KW-0812">Transmembrane</keyword>